<protein>
    <recommendedName>
        <fullName evidence="2">DUF7745 domain-containing protein</fullName>
    </recommendedName>
</protein>
<dbReference type="AlphaFoldDB" id="A0AAV1AF27"/>
<name>A0AAV1AF27_VICFA</name>
<evidence type="ECO:0000313" key="4">
    <source>
        <dbReference type="Proteomes" id="UP001157006"/>
    </source>
</evidence>
<dbReference type="PANTHER" id="PTHR48154:SF1">
    <property type="entry name" value="PROTEIN, PUTATIVE-RELATED"/>
    <property type="match status" value="1"/>
</dbReference>
<reference evidence="3 4" key="1">
    <citation type="submission" date="2023-01" db="EMBL/GenBank/DDBJ databases">
        <authorList>
            <person name="Kreplak J."/>
        </authorList>
    </citation>
    <scope>NUCLEOTIDE SEQUENCE [LARGE SCALE GENOMIC DNA]</scope>
</reference>
<dbReference type="InterPro" id="IPR056647">
    <property type="entry name" value="DUF7745"/>
</dbReference>
<keyword evidence="1" id="KW-1133">Transmembrane helix</keyword>
<evidence type="ECO:0000259" key="2">
    <source>
        <dbReference type="Pfam" id="PF24924"/>
    </source>
</evidence>
<accession>A0AAV1AF27</accession>
<evidence type="ECO:0000256" key="1">
    <source>
        <dbReference type="SAM" id="Phobius"/>
    </source>
</evidence>
<keyword evidence="1" id="KW-0472">Membrane</keyword>
<dbReference type="EMBL" id="OX451739">
    <property type="protein sequence ID" value="CAI8607644.1"/>
    <property type="molecule type" value="Genomic_DNA"/>
</dbReference>
<keyword evidence="1" id="KW-0812">Transmembrane</keyword>
<evidence type="ECO:0000313" key="3">
    <source>
        <dbReference type="EMBL" id="CAI8607644.1"/>
    </source>
</evidence>
<proteinExistence type="predicted"/>
<feature type="transmembrane region" description="Helical" evidence="1">
    <location>
        <begin position="76"/>
        <end position="95"/>
    </location>
</feature>
<keyword evidence="4" id="KW-1185">Reference proteome</keyword>
<dbReference type="PANTHER" id="PTHR48154">
    <property type="entry name" value="PROTEIN, PUTATIVE-RELATED"/>
    <property type="match status" value="1"/>
</dbReference>
<organism evidence="3 4">
    <name type="scientific">Vicia faba</name>
    <name type="common">Broad bean</name>
    <name type="synonym">Faba vulgaris</name>
    <dbReference type="NCBI Taxonomy" id="3906"/>
    <lineage>
        <taxon>Eukaryota</taxon>
        <taxon>Viridiplantae</taxon>
        <taxon>Streptophyta</taxon>
        <taxon>Embryophyta</taxon>
        <taxon>Tracheophyta</taxon>
        <taxon>Spermatophyta</taxon>
        <taxon>Magnoliopsida</taxon>
        <taxon>eudicotyledons</taxon>
        <taxon>Gunneridae</taxon>
        <taxon>Pentapetalae</taxon>
        <taxon>rosids</taxon>
        <taxon>fabids</taxon>
        <taxon>Fabales</taxon>
        <taxon>Fabaceae</taxon>
        <taxon>Papilionoideae</taxon>
        <taxon>50 kb inversion clade</taxon>
        <taxon>NPAAA clade</taxon>
        <taxon>Hologalegina</taxon>
        <taxon>IRL clade</taxon>
        <taxon>Fabeae</taxon>
        <taxon>Vicia</taxon>
    </lineage>
</organism>
<dbReference type="Pfam" id="PF24924">
    <property type="entry name" value="DUF7745"/>
    <property type="match status" value="1"/>
</dbReference>
<dbReference type="Proteomes" id="UP001157006">
    <property type="component" value="Chromosome 4"/>
</dbReference>
<sequence>MPTLEEYYYLLDLPITDHVPFTGLEVEPKSNAIATLIHLGKSEVEAHVTTKGGIRGLPTQFLLEKARYFSRMKSTYAFEAIFTLLAYGLFLFLNVDKFVDVNSIRIFMIGNPVPTLLGDAYYSIYLQNSYHGGMIICYTPLLYRWFISHMPQSDAFWDVRKEPRWAPKIMVLTHSHIDWYHRVYQDVEIVDSCGSFPNVPLLGTKGGINYNPVLARQQLGYPMRDKPNIIHLSSFFLKEGEDHKEAREKIVKAWSHIHKKSRKDLGPRGLFLWSHIFSGFK</sequence>
<feature type="domain" description="DUF7745" evidence="2">
    <location>
        <begin position="1"/>
        <end position="266"/>
    </location>
</feature>
<gene>
    <name evidence="3" type="ORF">VFH_IV047800</name>
</gene>